<keyword evidence="6" id="KW-0695">RNA-directed DNA polymerase</keyword>
<dbReference type="InterPro" id="IPR001584">
    <property type="entry name" value="Integrase_cat-core"/>
</dbReference>
<dbReference type="InterPro" id="IPR036397">
    <property type="entry name" value="RNaseH_sf"/>
</dbReference>
<evidence type="ECO:0000259" key="10">
    <source>
        <dbReference type="PROSITE" id="PS50994"/>
    </source>
</evidence>
<evidence type="ECO:0000313" key="11">
    <source>
        <dbReference type="EMBL" id="KAK1339812.1"/>
    </source>
</evidence>
<dbReference type="PROSITE" id="PS00141">
    <property type="entry name" value="ASP_PROTEASE"/>
    <property type="match status" value="1"/>
</dbReference>
<keyword evidence="4" id="KW-0255">Endonuclease</keyword>
<evidence type="ECO:0000256" key="4">
    <source>
        <dbReference type="ARBA" id="ARBA00022759"/>
    </source>
</evidence>
<keyword evidence="2" id="KW-0548">Nucleotidyltransferase</keyword>
<evidence type="ECO:0000256" key="2">
    <source>
        <dbReference type="ARBA" id="ARBA00022695"/>
    </source>
</evidence>
<dbReference type="PROSITE" id="PS50175">
    <property type="entry name" value="ASP_PROT_RETROV"/>
    <property type="match status" value="1"/>
</dbReference>
<feature type="region of interest" description="Disordered" evidence="7">
    <location>
        <begin position="52"/>
        <end position="85"/>
    </location>
</feature>
<dbReference type="InterPro" id="IPR012337">
    <property type="entry name" value="RNaseH-like_sf"/>
</dbReference>
<dbReference type="Gene3D" id="3.10.20.370">
    <property type="match status" value="1"/>
</dbReference>
<dbReference type="GO" id="GO:0004523">
    <property type="term" value="F:RNA-DNA hybrid ribonuclease activity"/>
    <property type="evidence" value="ECO:0007669"/>
    <property type="project" value="InterPro"/>
</dbReference>
<dbReference type="GO" id="GO:0003964">
    <property type="term" value="F:RNA-directed DNA polymerase activity"/>
    <property type="evidence" value="ECO:0007669"/>
    <property type="project" value="UniProtKB-KW"/>
</dbReference>
<dbReference type="InterPro" id="IPR043502">
    <property type="entry name" value="DNA/RNA_pol_sf"/>
</dbReference>
<dbReference type="PANTHER" id="PTHR41694">
    <property type="entry name" value="ENDOGENOUS RETROVIRUS GROUP K MEMBER POL PROTEIN"/>
    <property type="match status" value="1"/>
</dbReference>
<evidence type="ECO:0000256" key="7">
    <source>
        <dbReference type="SAM" id="MobiDB-lite"/>
    </source>
</evidence>
<dbReference type="SUPFAM" id="SSF56672">
    <property type="entry name" value="DNA/RNA polymerases"/>
    <property type="match status" value="1"/>
</dbReference>
<dbReference type="Gene3D" id="3.30.420.10">
    <property type="entry name" value="Ribonuclease H-like superfamily/Ribonuclease H"/>
    <property type="match status" value="3"/>
</dbReference>
<proteinExistence type="predicted"/>
<accession>A0AA40LQ47</accession>
<feature type="domain" description="Peptidase A2" evidence="8">
    <location>
        <begin position="123"/>
        <end position="155"/>
    </location>
</feature>
<reference evidence="11" key="1">
    <citation type="submission" date="2023-06" db="EMBL/GenBank/DDBJ databases">
        <title>Reference genome for the Northern bat (Eptesicus nilssonii), a most northern bat species.</title>
        <authorList>
            <person name="Laine V.N."/>
            <person name="Pulliainen A.T."/>
            <person name="Lilley T.M."/>
        </authorList>
    </citation>
    <scope>NUCLEOTIDE SEQUENCE</scope>
    <source>
        <strain evidence="11">BLF_Eptnil</strain>
        <tissue evidence="11">Kidney</tissue>
    </source>
</reference>
<dbReference type="SUPFAM" id="SSF50630">
    <property type="entry name" value="Acid proteases"/>
    <property type="match status" value="1"/>
</dbReference>
<dbReference type="Pfam" id="PF00077">
    <property type="entry name" value="RVP"/>
    <property type="match status" value="1"/>
</dbReference>
<dbReference type="EMBL" id="JAULJE010000008">
    <property type="protein sequence ID" value="KAK1339812.1"/>
    <property type="molecule type" value="Genomic_DNA"/>
</dbReference>
<evidence type="ECO:0000259" key="9">
    <source>
        <dbReference type="PROSITE" id="PS50879"/>
    </source>
</evidence>
<dbReference type="InterPro" id="IPR001995">
    <property type="entry name" value="Peptidase_A2_cat"/>
</dbReference>
<gene>
    <name evidence="11" type="ORF">QTO34_018369</name>
</gene>
<dbReference type="InterPro" id="IPR021109">
    <property type="entry name" value="Peptidase_aspartic_dom_sf"/>
</dbReference>
<organism evidence="11 12">
    <name type="scientific">Cnephaeus nilssonii</name>
    <name type="common">Northern bat</name>
    <name type="synonym">Eptesicus nilssonii</name>
    <dbReference type="NCBI Taxonomy" id="3371016"/>
    <lineage>
        <taxon>Eukaryota</taxon>
        <taxon>Metazoa</taxon>
        <taxon>Chordata</taxon>
        <taxon>Craniata</taxon>
        <taxon>Vertebrata</taxon>
        <taxon>Euteleostomi</taxon>
        <taxon>Mammalia</taxon>
        <taxon>Eutheria</taxon>
        <taxon>Laurasiatheria</taxon>
        <taxon>Chiroptera</taxon>
        <taxon>Yangochiroptera</taxon>
        <taxon>Vespertilionidae</taxon>
        <taxon>Cnephaeus</taxon>
    </lineage>
</organism>
<name>A0AA40LQ47_CNENI</name>
<evidence type="ECO:0000256" key="6">
    <source>
        <dbReference type="ARBA" id="ARBA00022918"/>
    </source>
</evidence>
<dbReference type="GO" id="GO:0006508">
    <property type="term" value="P:proteolysis"/>
    <property type="evidence" value="ECO:0007669"/>
    <property type="project" value="InterPro"/>
</dbReference>
<dbReference type="Gene3D" id="1.10.340.70">
    <property type="match status" value="1"/>
</dbReference>
<dbReference type="PROSITE" id="PS50994">
    <property type="entry name" value="INTEGRASE"/>
    <property type="match status" value="1"/>
</dbReference>
<dbReference type="InterPro" id="IPR001969">
    <property type="entry name" value="Aspartic_peptidase_AS"/>
</dbReference>
<dbReference type="PROSITE" id="PS50879">
    <property type="entry name" value="RNASE_H_1"/>
    <property type="match status" value="1"/>
</dbReference>
<evidence type="ECO:0000256" key="3">
    <source>
        <dbReference type="ARBA" id="ARBA00022722"/>
    </source>
</evidence>
<evidence type="ECO:0000259" key="8">
    <source>
        <dbReference type="PROSITE" id="PS50175"/>
    </source>
</evidence>
<keyword evidence="12" id="KW-1185">Reference proteome</keyword>
<dbReference type="Pfam" id="PF00665">
    <property type="entry name" value="rve"/>
    <property type="match status" value="1"/>
</dbReference>
<protein>
    <submittedName>
        <fullName evidence="11">Uncharacterized protein</fullName>
    </submittedName>
</protein>
<keyword evidence="3" id="KW-0540">Nuclease</keyword>
<dbReference type="SUPFAM" id="SSF53098">
    <property type="entry name" value="Ribonuclease H-like"/>
    <property type="match status" value="3"/>
</dbReference>
<dbReference type="Gene3D" id="2.40.70.10">
    <property type="entry name" value="Acid Proteases"/>
    <property type="match status" value="1"/>
</dbReference>
<feature type="domain" description="RNase H type-1" evidence="9">
    <location>
        <begin position="1"/>
        <end position="75"/>
    </location>
</feature>
<evidence type="ECO:0000256" key="5">
    <source>
        <dbReference type="ARBA" id="ARBA00022801"/>
    </source>
</evidence>
<dbReference type="GO" id="GO:0003676">
    <property type="term" value="F:nucleic acid binding"/>
    <property type="evidence" value="ECO:0007669"/>
    <property type="project" value="InterPro"/>
</dbReference>
<dbReference type="AlphaFoldDB" id="A0AA40LQ47"/>
<dbReference type="PANTHER" id="PTHR41694:SF5">
    <property type="entry name" value="RIBONUCLEASE H"/>
    <property type="match status" value="1"/>
</dbReference>
<dbReference type="InterPro" id="IPR018061">
    <property type="entry name" value="Retropepsins"/>
</dbReference>
<dbReference type="GO" id="GO:0004190">
    <property type="term" value="F:aspartic-type endopeptidase activity"/>
    <property type="evidence" value="ECO:0007669"/>
    <property type="project" value="InterPro"/>
</dbReference>
<dbReference type="Proteomes" id="UP001177744">
    <property type="component" value="Unassembled WGS sequence"/>
</dbReference>
<comment type="caution">
    <text evidence="11">The sequence shown here is derived from an EMBL/GenBank/DDBJ whole genome shotgun (WGS) entry which is preliminary data.</text>
</comment>
<feature type="domain" description="Integrase catalytic" evidence="10">
    <location>
        <begin position="512"/>
        <end position="572"/>
    </location>
</feature>
<dbReference type="Pfam" id="PF00075">
    <property type="entry name" value="RNase_H"/>
    <property type="match status" value="1"/>
</dbReference>
<evidence type="ECO:0000256" key="1">
    <source>
        <dbReference type="ARBA" id="ARBA00022679"/>
    </source>
</evidence>
<dbReference type="InterPro" id="IPR002156">
    <property type="entry name" value="RNaseH_domain"/>
</dbReference>
<keyword evidence="5" id="KW-0378">Hydrolase</keyword>
<dbReference type="GO" id="GO:0015074">
    <property type="term" value="P:DNA integration"/>
    <property type="evidence" value="ECO:0007669"/>
    <property type="project" value="InterPro"/>
</dbReference>
<evidence type="ECO:0000313" key="12">
    <source>
        <dbReference type="Proteomes" id="UP001177744"/>
    </source>
</evidence>
<sequence>MCLQQLMHTVLFTRNGDLTSAGKDIKNKEVILALLEAIWLPKVVALVHCKGHQKGDSPKARGNQAVDESASGGCPKTTQLAPPRRGISQGFHQARCPVPGADFQIRAIPQEPRVTLQVGGKPVSFLVDTGAAYSVLTEPMGPVTSKKTSVQGATGQIAYIKKDCRPRKDTGTEREFLEAVGYYNLWIPGLIENAKPLDSNVTKPFHLHVSEVRGITKGVLIQTLGPWKRPVAYLSKRLDPVVAGWPACLRAVATTALLISNTRITQCQALLLDQPCVRFHKTLAINPASLLPDNNPEEPIHDCTGVTDAVRTARPDLTDVPLSSPDKVLFTVGSSYVQDGIRYAEQRTKVELLVLIQALRWGHSAIQRERGLPTAAGKDIKNKKEILALLEVIWLPRAVAIVHCKGHQKGETIEARGNRAANQTAKEAAQKPMGPLQVLVTLLYLDLRRPPLTPNKRRNWQNRSKPSKDQMVDDRLLVPEALGRTLVTQLHQATHLASPRLLNFCEADFGTHGNSPGEHWEVDFTEIKPPVSEYKYLLVLIDTFSGWVEAYPTRTETTSIVARRLYLDSGCQ</sequence>
<keyword evidence="1" id="KW-0808">Transferase</keyword>